<accession>A0A8H7T2M7</accession>
<name>A0A8H7T2M7_9HELO</name>
<keyword evidence="3" id="KW-1185">Reference proteome</keyword>
<comment type="caution">
    <text evidence="2">The sequence shown here is derived from an EMBL/GenBank/DDBJ whole genome shotgun (WGS) entry which is preliminary data.</text>
</comment>
<feature type="region of interest" description="Disordered" evidence="1">
    <location>
        <begin position="160"/>
        <end position="187"/>
    </location>
</feature>
<gene>
    <name evidence="2" type="ORF">IFR04_015583</name>
</gene>
<protein>
    <submittedName>
        <fullName evidence="2">Uncharacterized protein</fullName>
    </submittedName>
</protein>
<proteinExistence type="predicted"/>
<dbReference type="EMBL" id="JAFJYH010000497">
    <property type="protein sequence ID" value="KAG4411278.1"/>
    <property type="molecule type" value="Genomic_DNA"/>
</dbReference>
<feature type="region of interest" description="Disordered" evidence="1">
    <location>
        <begin position="1"/>
        <end position="22"/>
    </location>
</feature>
<evidence type="ECO:0000256" key="1">
    <source>
        <dbReference type="SAM" id="MobiDB-lite"/>
    </source>
</evidence>
<evidence type="ECO:0000313" key="2">
    <source>
        <dbReference type="EMBL" id="KAG4411278.1"/>
    </source>
</evidence>
<organism evidence="2 3">
    <name type="scientific">Cadophora malorum</name>
    <dbReference type="NCBI Taxonomy" id="108018"/>
    <lineage>
        <taxon>Eukaryota</taxon>
        <taxon>Fungi</taxon>
        <taxon>Dikarya</taxon>
        <taxon>Ascomycota</taxon>
        <taxon>Pezizomycotina</taxon>
        <taxon>Leotiomycetes</taxon>
        <taxon>Helotiales</taxon>
        <taxon>Ploettnerulaceae</taxon>
        <taxon>Cadophora</taxon>
    </lineage>
</organism>
<dbReference type="AlphaFoldDB" id="A0A8H7T2M7"/>
<reference evidence="2" key="1">
    <citation type="submission" date="2021-02" db="EMBL/GenBank/DDBJ databases">
        <title>Genome sequence Cadophora malorum strain M34.</title>
        <authorList>
            <person name="Stefanovic E."/>
            <person name="Vu D."/>
            <person name="Scully C."/>
            <person name="Dijksterhuis J."/>
            <person name="Roader J."/>
            <person name="Houbraken J."/>
        </authorList>
    </citation>
    <scope>NUCLEOTIDE SEQUENCE</scope>
    <source>
        <strain evidence="2">M34</strain>
    </source>
</reference>
<dbReference type="OrthoDB" id="3014581at2759"/>
<dbReference type="Proteomes" id="UP000664132">
    <property type="component" value="Unassembled WGS sequence"/>
</dbReference>
<dbReference type="CDD" id="cd12148">
    <property type="entry name" value="fungal_TF_MHR"/>
    <property type="match status" value="1"/>
</dbReference>
<evidence type="ECO:0000313" key="3">
    <source>
        <dbReference type="Proteomes" id="UP000664132"/>
    </source>
</evidence>
<sequence length="234" mass="26383">MAVNKPRNANDEDLFDGMESPEKPISIPTTMSYFLVRIQLAEMCRYFTDHTPFVDLSDDTKRYTDAMSNDTKLQAFVEQIPTFFRLDRDKRPEFVDSDYYHPAIHAQLSFRSTTDKTNLQEDFSEVLNPFRILRQAREQCSIAAKLLDSMDKLLRKHKIPTPDMTPSAADNIGDEQPATAEPQGNEFLWSGGGGLNGAGVFAGFEGPFQDSEPNIDFDAQDWNSLLSGFSSTFA</sequence>